<feature type="region of interest" description="Disordered" evidence="1">
    <location>
        <begin position="165"/>
        <end position="186"/>
    </location>
</feature>
<protein>
    <recommendedName>
        <fullName evidence="4">NTF2 domain-containing protein</fullName>
    </recommendedName>
</protein>
<dbReference type="STRING" id="1399860.A0A2C5Y9X1"/>
<dbReference type="EMBL" id="NJET01000017">
    <property type="protein sequence ID" value="PHH65507.1"/>
    <property type="molecule type" value="Genomic_DNA"/>
</dbReference>
<feature type="region of interest" description="Disordered" evidence="1">
    <location>
        <begin position="487"/>
        <end position="579"/>
    </location>
</feature>
<sequence>MDAAATYKQFLVAPSTALLADRASLHYVTTTTSFNGSADIIKHLQSLQKQVSKKKQHVLNVIQGRTAVVFEVETTLEFHTSGGVFLPGLDDNFLTDRVAELAIMHIVDFDGNGKIVQMRQQWDQGAVLRQLEIIGRTGRNWPIRDSREQLAMVQSCLKATDADAGFAAPSQTSNPSIRTRGPANPLRDPHASLQLFGSREELEAVKPETVVSPYAGSRPRQRGVADIFGHELHESDSRAASAQPPMSPSKAGFGKNPQPMRIFDGHEHYVEEDEDENLKTKSGPHIRPDPRKYDHFDFVDGSDAKDKPRPGMPLDERPRSKHDSQWSFDDFVTPQKPKPSKTFRHQDVRHWDVEPSASDEVEKPTARARRDAETHFEFQDDGERVPRQPRPGAKPRGAVHNEGLGLYKNNLFNQEPPTPGPKRALGNITNLKDRTKDFDAHFAMTDESPSQEAHKVQNIPEGRMKAVKMMDANWANYDQSPAAELKENQSQSKGHSRIHIAGDGMGGKKGTEKDWLYGGQSGDKERIHIAGDGMGGKKGTNRDWLYGDGDNDDDDEAPKAPLSRRPGPAQAVQSTLWDM</sequence>
<evidence type="ECO:0000256" key="1">
    <source>
        <dbReference type="SAM" id="MobiDB-lite"/>
    </source>
</evidence>
<gene>
    <name evidence="2" type="ORF">CDD81_2287</name>
</gene>
<dbReference type="AlphaFoldDB" id="A0A2C5Y9X1"/>
<dbReference type="SUPFAM" id="SSF54427">
    <property type="entry name" value="NTF2-like"/>
    <property type="match status" value="1"/>
</dbReference>
<dbReference type="Gene3D" id="3.10.450.50">
    <property type="match status" value="1"/>
</dbReference>
<feature type="region of interest" description="Disordered" evidence="1">
    <location>
        <begin position="234"/>
        <end position="404"/>
    </location>
</feature>
<proteinExistence type="predicted"/>
<dbReference type="OrthoDB" id="1162399at2759"/>
<feature type="compositionally biased region" description="Basic and acidic residues" evidence="1">
    <location>
        <begin position="286"/>
        <end position="324"/>
    </location>
</feature>
<accession>A0A2C5Y9X1</accession>
<feature type="compositionally biased region" description="Basic and acidic residues" evidence="1">
    <location>
        <begin position="344"/>
        <end position="353"/>
    </location>
</feature>
<feature type="compositionally biased region" description="Basic and acidic residues" evidence="1">
    <location>
        <begin position="360"/>
        <end position="386"/>
    </location>
</feature>
<dbReference type="Proteomes" id="UP000226192">
    <property type="component" value="Unassembled WGS sequence"/>
</dbReference>
<comment type="caution">
    <text evidence="2">The sequence shown here is derived from an EMBL/GenBank/DDBJ whole genome shotgun (WGS) entry which is preliminary data.</text>
</comment>
<name>A0A2C5Y9X1_9HYPO</name>
<keyword evidence="3" id="KW-1185">Reference proteome</keyword>
<reference evidence="2 3" key="1">
    <citation type="submission" date="2017-06" db="EMBL/GenBank/DDBJ databases">
        <title>Ant-infecting Ophiocordyceps genomes reveal a high diversity of potential behavioral manipulation genes and a possible major role for enterotoxins.</title>
        <authorList>
            <person name="De Bekker C."/>
            <person name="Evans H.C."/>
            <person name="Brachmann A."/>
            <person name="Hughes D.P."/>
        </authorList>
    </citation>
    <scope>NUCLEOTIDE SEQUENCE [LARGE SCALE GENOMIC DNA]</scope>
    <source>
        <strain evidence="2 3">Map64</strain>
    </source>
</reference>
<evidence type="ECO:0008006" key="4">
    <source>
        <dbReference type="Google" id="ProtNLM"/>
    </source>
</evidence>
<organism evidence="2 3">
    <name type="scientific">Ophiocordyceps australis</name>
    <dbReference type="NCBI Taxonomy" id="1399860"/>
    <lineage>
        <taxon>Eukaryota</taxon>
        <taxon>Fungi</taxon>
        <taxon>Dikarya</taxon>
        <taxon>Ascomycota</taxon>
        <taxon>Pezizomycotina</taxon>
        <taxon>Sordariomycetes</taxon>
        <taxon>Hypocreomycetidae</taxon>
        <taxon>Hypocreales</taxon>
        <taxon>Ophiocordycipitaceae</taxon>
        <taxon>Ophiocordyceps</taxon>
    </lineage>
</organism>
<evidence type="ECO:0000313" key="3">
    <source>
        <dbReference type="Proteomes" id="UP000226192"/>
    </source>
</evidence>
<evidence type="ECO:0000313" key="2">
    <source>
        <dbReference type="EMBL" id="PHH65507.1"/>
    </source>
</evidence>
<dbReference type="InterPro" id="IPR032710">
    <property type="entry name" value="NTF2-like_dom_sf"/>
</dbReference>